<protein>
    <recommendedName>
        <fullName evidence="3">F-box domain-containing protein</fullName>
    </recommendedName>
</protein>
<evidence type="ECO:0008006" key="3">
    <source>
        <dbReference type="Google" id="ProtNLM"/>
    </source>
</evidence>
<sequence length="465" mass="51490">MKTPITIFSLPEELLVAIAAAGQEGRASTRAVDLQPAKEVFRSEWALSHTSRRFRNVIVSASALWTLIEILLDIPGSVKIFKLYLQRSRACEISVTFRSPFSADEGLLKSCLRRIVPNLGRLWRLAIMLGTEPVEALAPLHNVEAPHLKHLEVITNHADTECIEIFSSGAPRLSFLKIDGLKFALPKPSWTAALTRLELWQGQEERNNGDLVAITAQCPRLAHLHLDISWLSAEVTRSGFHIPTLSSLHLKVSDHGGGQFKLAATLDLFDAPSLTEFVVDGTHGDQIFVLFNQRRKLPHASFPALTTLSFVNKSSNCRCRGQSFLNTTCQPPDLLFPALSSLTLINQCFASRMVEDILGQPWPGLRTLTLCPTRVDLTPMGKAVNDALRPDRPRARGLPALRLSPALLARGEWQDGEADVKVFDPAHVLRSFHRCPIPDNVYAYAGSTRTRIISSTFPTRLAIGR</sequence>
<keyword evidence="2" id="KW-1185">Reference proteome</keyword>
<dbReference type="Gene3D" id="3.80.10.10">
    <property type="entry name" value="Ribonuclease Inhibitor"/>
    <property type="match status" value="1"/>
</dbReference>
<dbReference type="AlphaFoldDB" id="A0AAD6ZSZ7"/>
<gene>
    <name evidence="1" type="ORF">DFH08DRAFT_286025</name>
</gene>
<reference evidence="1" key="1">
    <citation type="submission" date="2023-03" db="EMBL/GenBank/DDBJ databases">
        <title>Massive genome expansion in bonnet fungi (Mycena s.s.) driven by repeated elements and novel gene families across ecological guilds.</title>
        <authorList>
            <consortium name="Lawrence Berkeley National Laboratory"/>
            <person name="Harder C.B."/>
            <person name="Miyauchi S."/>
            <person name="Viragh M."/>
            <person name="Kuo A."/>
            <person name="Thoen E."/>
            <person name="Andreopoulos B."/>
            <person name="Lu D."/>
            <person name="Skrede I."/>
            <person name="Drula E."/>
            <person name="Henrissat B."/>
            <person name="Morin E."/>
            <person name="Kohler A."/>
            <person name="Barry K."/>
            <person name="LaButti K."/>
            <person name="Morin E."/>
            <person name="Salamov A."/>
            <person name="Lipzen A."/>
            <person name="Mereny Z."/>
            <person name="Hegedus B."/>
            <person name="Baldrian P."/>
            <person name="Stursova M."/>
            <person name="Weitz H."/>
            <person name="Taylor A."/>
            <person name="Grigoriev I.V."/>
            <person name="Nagy L.G."/>
            <person name="Martin F."/>
            <person name="Kauserud H."/>
        </authorList>
    </citation>
    <scope>NUCLEOTIDE SEQUENCE</scope>
    <source>
        <strain evidence="1">CBHHK002</strain>
    </source>
</reference>
<accession>A0AAD6ZSZ7</accession>
<evidence type="ECO:0000313" key="2">
    <source>
        <dbReference type="Proteomes" id="UP001218218"/>
    </source>
</evidence>
<organism evidence="1 2">
    <name type="scientific">Mycena albidolilacea</name>
    <dbReference type="NCBI Taxonomy" id="1033008"/>
    <lineage>
        <taxon>Eukaryota</taxon>
        <taxon>Fungi</taxon>
        <taxon>Dikarya</taxon>
        <taxon>Basidiomycota</taxon>
        <taxon>Agaricomycotina</taxon>
        <taxon>Agaricomycetes</taxon>
        <taxon>Agaricomycetidae</taxon>
        <taxon>Agaricales</taxon>
        <taxon>Marasmiineae</taxon>
        <taxon>Mycenaceae</taxon>
        <taxon>Mycena</taxon>
    </lineage>
</organism>
<proteinExistence type="predicted"/>
<evidence type="ECO:0000313" key="1">
    <source>
        <dbReference type="EMBL" id="KAJ7336298.1"/>
    </source>
</evidence>
<dbReference type="EMBL" id="JARIHO010000031">
    <property type="protein sequence ID" value="KAJ7336298.1"/>
    <property type="molecule type" value="Genomic_DNA"/>
</dbReference>
<name>A0AAD6ZSZ7_9AGAR</name>
<dbReference type="SUPFAM" id="SSF52047">
    <property type="entry name" value="RNI-like"/>
    <property type="match status" value="1"/>
</dbReference>
<dbReference type="InterPro" id="IPR032675">
    <property type="entry name" value="LRR_dom_sf"/>
</dbReference>
<comment type="caution">
    <text evidence="1">The sequence shown here is derived from an EMBL/GenBank/DDBJ whole genome shotgun (WGS) entry which is preliminary data.</text>
</comment>
<dbReference type="Proteomes" id="UP001218218">
    <property type="component" value="Unassembled WGS sequence"/>
</dbReference>